<dbReference type="EMBL" id="BK015328">
    <property type="protein sequence ID" value="DAE01708.1"/>
    <property type="molecule type" value="Genomic_DNA"/>
</dbReference>
<evidence type="ECO:0000313" key="1">
    <source>
        <dbReference type="EMBL" id="DAE01708.1"/>
    </source>
</evidence>
<sequence length="43" mass="5231">MFRRTTAYSLIDYPRKKTHTDKKQYIRNSDIYIPILIPCFLPL</sequence>
<name>A0A8S5P6A2_9CAUD</name>
<reference evidence="1" key="1">
    <citation type="journal article" date="2021" name="Proc. Natl. Acad. Sci. U.S.A.">
        <title>A Catalog of Tens of Thousands of Viruses from Human Metagenomes Reveals Hidden Associations with Chronic Diseases.</title>
        <authorList>
            <person name="Tisza M.J."/>
            <person name="Buck C.B."/>
        </authorList>
    </citation>
    <scope>NUCLEOTIDE SEQUENCE</scope>
    <source>
        <strain evidence="1">Ctkyp1</strain>
    </source>
</reference>
<accession>A0A8S5P6A2</accession>
<protein>
    <submittedName>
        <fullName evidence="1">Uncharacterized protein</fullName>
    </submittedName>
</protein>
<proteinExistence type="predicted"/>
<organism evidence="1">
    <name type="scientific">Siphoviridae sp. ctkyp1</name>
    <dbReference type="NCBI Taxonomy" id="2825646"/>
    <lineage>
        <taxon>Viruses</taxon>
        <taxon>Duplodnaviria</taxon>
        <taxon>Heunggongvirae</taxon>
        <taxon>Uroviricota</taxon>
        <taxon>Caudoviricetes</taxon>
    </lineage>
</organism>